<dbReference type="KEGG" id="same:SAMCFNEI73_pC0595"/>
<dbReference type="GO" id="GO:0004527">
    <property type="term" value="F:exonuclease activity"/>
    <property type="evidence" value="ECO:0007669"/>
    <property type="project" value="UniProtKB-KW"/>
</dbReference>
<accession>A0A1L3LW92</accession>
<dbReference type="Pfam" id="PF13298">
    <property type="entry name" value="LigD_N"/>
    <property type="match status" value="1"/>
</dbReference>
<evidence type="ECO:0000256" key="4">
    <source>
        <dbReference type="ARBA" id="ARBA00022679"/>
    </source>
</evidence>
<dbReference type="EC" id="6.5.1.1" evidence="2"/>
<keyword evidence="10" id="KW-0378">Hydrolase</keyword>
<evidence type="ECO:0000256" key="8">
    <source>
        <dbReference type="ARBA" id="ARBA00022741"/>
    </source>
</evidence>
<dbReference type="PROSITE" id="PS50160">
    <property type="entry name" value="DNA_LIGASE_A3"/>
    <property type="match status" value="1"/>
</dbReference>
<evidence type="ECO:0000313" key="22">
    <source>
        <dbReference type="Proteomes" id="UP000182306"/>
    </source>
</evidence>
<evidence type="ECO:0000256" key="20">
    <source>
        <dbReference type="ARBA" id="ARBA00034003"/>
    </source>
</evidence>
<keyword evidence="22" id="KW-1185">Reference proteome</keyword>
<organism evidence="21 22">
    <name type="scientific">Sinorhizobium americanum</name>
    <dbReference type="NCBI Taxonomy" id="194963"/>
    <lineage>
        <taxon>Bacteria</taxon>
        <taxon>Pseudomonadati</taxon>
        <taxon>Pseudomonadota</taxon>
        <taxon>Alphaproteobacteria</taxon>
        <taxon>Hyphomicrobiales</taxon>
        <taxon>Rhizobiaceae</taxon>
        <taxon>Sinorhizobium/Ensifer group</taxon>
        <taxon>Sinorhizobium</taxon>
    </lineage>
</organism>
<dbReference type="InterPro" id="IPR014144">
    <property type="entry name" value="LigD_PE_domain"/>
</dbReference>
<dbReference type="InterPro" id="IPR014145">
    <property type="entry name" value="LigD_pol_dom"/>
</dbReference>
<evidence type="ECO:0000256" key="7">
    <source>
        <dbReference type="ARBA" id="ARBA00022723"/>
    </source>
</evidence>
<dbReference type="OrthoDB" id="9802472at2"/>
<dbReference type="CDD" id="cd07906">
    <property type="entry name" value="Adenylation_DNA_ligase_LigD_LigC"/>
    <property type="match status" value="1"/>
</dbReference>
<dbReference type="InterPro" id="IPR014143">
    <property type="entry name" value="NHEJ_ligase_prk"/>
</dbReference>
<keyword evidence="17" id="KW-0464">Manganese</keyword>
<dbReference type="InterPro" id="IPR012340">
    <property type="entry name" value="NA-bd_OB-fold"/>
</dbReference>
<comment type="catalytic activity">
    <reaction evidence="20">
        <text>ATP + (deoxyribonucleotide)n-3'-hydroxyl + 5'-phospho-(deoxyribonucleotide)m = (deoxyribonucleotide)n+m + AMP + diphosphate.</text>
        <dbReference type="EC" id="6.5.1.1"/>
    </reaction>
</comment>
<dbReference type="GO" id="GO:0003887">
    <property type="term" value="F:DNA-directed DNA polymerase activity"/>
    <property type="evidence" value="ECO:0007669"/>
    <property type="project" value="UniProtKB-KW"/>
</dbReference>
<dbReference type="GO" id="GO:0006310">
    <property type="term" value="P:DNA recombination"/>
    <property type="evidence" value="ECO:0007669"/>
    <property type="project" value="UniProtKB-KW"/>
</dbReference>
<keyword evidence="4" id="KW-0808">Transferase</keyword>
<dbReference type="Pfam" id="PF04679">
    <property type="entry name" value="DNA_ligase_A_C"/>
    <property type="match status" value="1"/>
</dbReference>
<keyword evidence="15" id="KW-0233">DNA recombination</keyword>
<evidence type="ECO:0000313" key="21">
    <source>
        <dbReference type="EMBL" id="APG94316.1"/>
    </source>
</evidence>
<dbReference type="Proteomes" id="UP000182306">
    <property type="component" value="Plasmid C"/>
</dbReference>
<keyword evidence="5" id="KW-0548">Nucleotidyltransferase</keyword>
<dbReference type="SUPFAM" id="SSF50249">
    <property type="entry name" value="Nucleic acid-binding proteins"/>
    <property type="match status" value="1"/>
</dbReference>
<dbReference type="GO" id="GO:0046872">
    <property type="term" value="F:metal ion binding"/>
    <property type="evidence" value="ECO:0007669"/>
    <property type="project" value="UniProtKB-KW"/>
</dbReference>
<keyword evidence="16" id="KW-0234">DNA repair</keyword>
<evidence type="ECO:0000256" key="6">
    <source>
        <dbReference type="ARBA" id="ARBA00022722"/>
    </source>
</evidence>
<evidence type="ECO:0000256" key="16">
    <source>
        <dbReference type="ARBA" id="ARBA00023204"/>
    </source>
</evidence>
<gene>
    <name evidence="21" type="ORF">SAMCFNEI73_pC0595</name>
</gene>
<dbReference type="InterPro" id="IPR012310">
    <property type="entry name" value="DNA_ligase_ATP-dep_cent"/>
</dbReference>
<dbReference type="Gene3D" id="3.90.920.10">
    <property type="entry name" value="DNA primase, PRIM domain"/>
    <property type="match status" value="1"/>
</dbReference>
<evidence type="ECO:0000256" key="12">
    <source>
        <dbReference type="ARBA" id="ARBA00022840"/>
    </source>
</evidence>
<evidence type="ECO:0000256" key="14">
    <source>
        <dbReference type="ARBA" id="ARBA00023125"/>
    </source>
</evidence>
<keyword evidence="14" id="KW-0238">DNA-binding</keyword>
<keyword evidence="9" id="KW-0227">DNA damage</keyword>
<dbReference type="GO" id="GO:0006281">
    <property type="term" value="P:DNA repair"/>
    <property type="evidence" value="ECO:0007669"/>
    <property type="project" value="UniProtKB-KW"/>
</dbReference>
<evidence type="ECO:0000256" key="2">
    <source>
        <dbReference type="ARBA" id="ARBA00012727"/>
    </source>
</evidence>
<dbReference type="CDD" id="cd04862">
    <property type="entry name" value="PaeLigD_Pol_like"/>
    <property type="match status" value="1"/>
</dbReference>
<dbReference type="Gene3D" id="2.40.50.140">
    <property type="entry name" value="Nucleic acid-binding proteins"/>
    <property type="match status" value="1"/>
</dbReference>
<name>A0A1L3LW92_9HYPH</name>
<keyword evidence="18" id="KW-0511">Multifunctional enzyme</keyword>
<dbReference type="InterPro" id="IPR033651">
    <property type="entry name" value="PaeLigD_Pol-like"/>
</dbReference>
<proteinExistence type="predicted"/>
<dbReference type="NCBIfam" id="TIGR02779">
    <property type="entry name" value="NHEJ_ligase_lig"/>
    <property type="match status" value="1"/>
</dbReference>
<dbReference type="AlphaFoldDB" id="A0A1L3LW92"/>
<dbReference type="InterPro" id="IPR052171">
    <property type="entry name" value="NHEJ_LigD"/>
</dbReference>
<evidence type="ECO:0000256" key="10">
    <source>
        <dbReference type="ARBA" id="ARBA00022801"/>
    </source>
</evidence>
<comment type="cofactor">
    <cofactor evidence="1">
        <name>Mn(2+)</name>
        <dbReference type="ChEBI" id="CHEBI:29035"/>
    </cofactor>
</comment>
<dbReference type="InterPro" id="IPR014146">
    <property type="entry name" value="LigD_ligase_dom"/>
</dbReference>
<keyword evidence="7" id="KW-0479">Metal-binding</keyword>
<dbReference type="Pfam" id="PF21686">
    <property type="entry name" value="LigD_Prim-Pol"/>
    <property type="match status" value="1"/>
</dbReference>
<protein>
    <recommendedName>
        <fullName evidence="2">DNA ligase (ATP)</fullName>
        <ecNumber evidence="2">6.5.1.1</ecNumber>
    </recommendedName>
    <alternativeName>
        <fullName evidence="19">NHEJ DNA polymerase</fullName>
    </alternativeName>
</protein>
<keyword evidence="12" id="KW-0067">ATP-binding</keyword>
<keyword evidence="6" id="KW-0540">Nuclease</keyword>
<dbReference type="RefSeq" id="WP_064253363.1">
    <property type="nucleotide sequence ID" value="NZ_CP013110.1"/>
</dbReference>
<keyword evidence="13" id="KW-0239">DNA-directed DNA polymerase</keyword>
<dbReference type="Pfam" id="PF01068">
    <property type="entry name" value="DNA_ligase_A_M"/>
    <property type="match status" value="1"/>
</dbReference>
<dbReference type="CDD" id="cd07971">
    <property type="entry name" value="OBF_DNA_ligase_LigD"/>
    <property type="match status" value="1"/>
</dbReference>
<geneLocation type="plasmid" evidence="21 22">
    <name>C</name>
</geneLocation>
<dbReference type="NCBIfam" id="TIGR02776">
    <property type="entry name" value="NHEJ_ligase_prk"/>
    <property type="match status" value="1"/>
</dbReference>
<keyword evidence="11" id="KW-0269">Exonuclease</keyword>
<evidence type="ECO:0000256" key="15">
    <source>
        <dbReference type="ARBA" id="ARBA00023172"/>
    </source>
</evidence>
<evidence type="ECO:0000256" key="17">
    <source>
        <dbReference type="ARBA" id="ARBA00023211"/>
    </source>
</evidence>
<evidence type="ECO:0000256" key="18">
    <source>
        <dbReference type="ARBA" id="ARBA00023268"/>
    </source>
</evidence>
<evidence type="ECO:0000256" key="5">
    <source>
        <dbReference type="ARBA" id="ARBA00022695"/>
    </source>
</evidence>
<dbReference type="Gene3D" id="3.30.1490.70">
    <property type="match status" value="1"/>
</dbReference>
<dbReference type="NCBIfam" id="TIGR02777">
    <property type="entry name" value="LigD_PE_dom"/>
    <property type="match status" value="1"/>
</dbReference>
<reference evidence="21 22" key="1">
    <citation type="submission" date="2015-10" db="EMBL/GenBank/DDBJ databases">
        <title>Genomic differences between typical nodule nitrogen-fixing rhizobial strains and those coming from bean seeds.</title>
        <authorList>
            <person name="Peralta H."/>
            <person name="Aguilar-Vera A."/>
            <person name="Diaz R."/>
            <person name="Mora Y."/>
            <person name="Martinez-Batallar G."/>
            <person name="Salazar E."/>
            <person name="Vargas-Lagunas C."/>
            <person name="Encarnacion S."/>
            <person name="Girard L."/>
            <person name="Mora J."/>
        </authorList>
    </citation>
    <scope>NUCLEOTIDE SEQUENCE [LARGE SCALE GENOMIC DNA]</scope>
    <source>
        <strain evidence="21 22">CFNEI 73</strain>
        <plasmid evidence="21 22">C</plasmid>
    </source>
</reference>
<evidence type="ECO:0000256" key="13">
    <source>
        <dbReference type="ARBA" id="ARBA00022932"/>
    </source>
</evidence>
<dbReference type="GO" id="GO:0003677">
    <property type="term" value="F:DNA binding"/>
    <property type="evidence" value="ECO:0007669"/>
    <property type="project" value="UniProtKB-KW"/>
</dbReference>
<dbReference type="GO" id="GO:0005524">
    <property type="term" value="F:ATP binding"/>
    <property type="evidence" value="ECO:0007669"/>
    <property type="project" value="UniProtKB-KW"/>
</dbReference>
<evidence type="ECO:0000256" key="19">
    <source>
        <dbReference type="ARBA" id="ARBA00029943"/>
    </source>
</evidence>
<evidence type="ECO:0000256" key="1">
    <source>
        <dbReference type="ARBA" id="ARBA00001936"/>
    </source>
</evidence>
<dbReference type="EMBL" id="CP013110">
    <property type="protein sequence ID" value="APG94316.1"/>
    <property type="molecule type" value="Genomic_DNA"/>
</dbReference>
<keyword evidence="8" id="KW-0547">Nucleotide-binding</keyword>
<dbReference type="PANTHER" id="PTHR42705:SF2">
    <property type="entry name" value="BIFUNCTIONAL NON-HOMOLOGOUS END JOINING PROTEIN LIGD"/>
    <property type="match status" value="1"/>
</dbReference>
<keyword evidence="3 21" id="KW-0436">Ligase</keyword>
<evidence type="ECO:0000256" key="9">
    <source>
        <dbReference type="ARBA" id="ARBA00022763"/>
    </source>
</evidence>
<dbReference type="Gene3D" id="3.30.470.30">
    <property type="entry name" value="DNA ligase/mRNA capping enzyme"/>
    <property type="match status" value="1"/>
</dbReference>
<dbReference type="NCBIfam" id="TIGR02778">
    <property type="entry name" value="ligD_pol"/>
    <property type="match status" value="1"/>
</dbReference>
<keyword evidence="21" id="KW-0614">Plasmid</keyword>
<evidence type="ECO:0000256" key="3">
    <source>
        <dbReference type="ARBA" id="ARBA00022598"/>
    </source>
</evidence>
<dbReference type="GO" id="GO:0003910">
    <property type="term" value="F:DNA ligase (ATP) activity"/>
    <property type="evidence" value="ECO:0007669"/>
    <property type="project" value="UniProtKB-EC"/>
</dbReference>
<dbReference type="PANTHER" id="PTHR42705">
    <property type="entry name" value="BIFUNCTIONAL NON-HOMOLOGOUS END JOINING PROTEIN LIGD"/>
    <property type="match status" value="1"/>
</dbReference>
<evidence type="ECO:0000256" key="11">
    <source>
        <dbReference type="ARBA" id="ARBA00022839"/>
    </source>
</evidence>
<dbReference type="SUPFAM" id="SSF56091">
    <property type="entry name" value="DNA ligase/mRNA capping enzyme, catalytic domain"/>
    <property type="match status" value="1"/>
</dbReference>
<sequence>MATSKLEIYRKKRDFSKTPEPVGRPAGGGNRFVVHKHHATADHYDLRLEVGGVLKSWAVPKGPSLNPADKRLAVETEDHPIDYIDFEGVIPEGEYGAGPMIVWDTGVWAPMDDIEASLRKGAFKFRLAGEKLNGGWMLTRLKPKPGEEDHRNWLLFKERDPAADPSTDILAARPESVKSGRRIEELVEKPKPPAKPAKLDPGTLAGAVRGAAPARIEPQLATLTIVPPDAKEGWLHEIKFDGYRTMAHLAGGTVRLITRGGLDWTKRYGDLPEAFQRLPCRDAIIDGEIVVLDESGISRFALLQEALSTGSGNKLVFFAFDLLHLEGWNLTASPLEERKALLAKLLAGQIHSRSAIQLSDHVTGEGRTLYEQASEIGLEGIVSKRASAPYHCGRSKTWTKTKALKAEDFVIIGYTVSEAAEGIASLALGEWVDGELQYRGKVGTGFDSEMLKQLLVRLDPLRSGAVKLEGAPKEIIWVRPVLRAHVHYGNRTADNLLRHAVFKGLRDVELSTPVSISRKRLISDADLASISITNPTRRLFGKSGPTKLDLAVYYAMIGDFMLPHILGRPVSLVRCPTGKSEDCFFQRHPFTGMPPSVATFQSPNSEGETKTYISVEDAKSYLALAQFGVVEFHNWGTTRMLLDKPDRMVFDLDPGEGIAWREVVEAAIHIKSELEAIGLVPFVKTSGGKGVHVVLPIRPKLNWKKFHQAASAIATRLAATAPETFTTTMGKGNRVRRIFIDFHRNARSHTWAAPYSLRARTNLPASTPLSWTDLEAIDAPGDLNYSSLPGLLATSGDPWADIGDFARELPPQSGPEK</sequence>
<dbReference type="InterPro" id="IPR012309">
    <property type="entry name" value="DNA_ligase_ATP-dep_C"/>
</dbReference>